<sequence>MKKTTSLRDALRLIILNYHPKPIIALHELNMYIYMLYRDRMFDGIRIGKIQATEPDKRIMDDALEDMVNQGILSPIIPSFIWQISNKNQASAQQIACCLTPYSHLAYLSAMEWHGITDRIPHIVHLIQAPLNTARSLYQEHLLKDFPAISNMQPLMIRGFTPYEKIDGKELIFHTHRNYRKKQELHDSGGIRVSNIGETFLDMLREPDLCGGFSHVQDVFREYAGEYLPVIVKTVDKNGKGIDKARVGYLLEEVCGLTHRTIETWKKTVQRGGSRKLIASNPYKKTYSEVWCISINN</sequence>
<reference evidence="1 2" key="1">
    <citation type="submission" date="2019-12" db="EMBL/GenBank/DDBJ databases">
        <title>Engineering Photorhabdus to improve their lethality against agricultural pests.</title>
        <authorList>
            <person name="Machado R.A.R."/>
        </authorList>
    </citation>
    <scope>NUCLEOTIDE SEQUENCE [LARGE SCALE GENOMIC DNA]</scope>
    <source>
        <strain evidence="1 2">EN01</strain>
    </source>
</reference>
<organism evidence="1 2">
    <name type="scientific">Photorhabdus laumondii subsp. laumondii</name>
    <name type="common">Photorhabdus luminescens subsp. laumondii</name>
    <dbReference type="NCBI Taxonomy" id="141679"/>
    <lineage>
        <taxon>Bacteria</taxon>
        <taxon>Pseudomonadati</taxon>
        <taxon>Pseudomonadota</taxon>
        <taxon>Gammaproteobacteria</taxon>
        <taxon>Enterobacterales</taxon>
        <taxon>Morganellaceae</taxon>
        <taxon>Photorhabdus</taxon>
    </lineage>
</organism>
<comment type="caution">
    <text evidence="1">The sequence shown here is derived from an EMBL/GenBank/DDBJ whole genome shotgun (WGS) entry which is preliminary data.</text>
</comment>
<dbReference type="EMBL" id="WSFA01000086">
    <property type="protein sequence ID" value="NDL41429.1"/>
    <property type="molecule type" value="Genomic_DNA"/>
</dbReference>
<evidence type="ECO:0000313" key="1">
    <source>
        <dbReference type="EMBL" id="NDL41429.1"/>
    </source>
</evidence>
<dbReference type="RefSeq" id="WP_011145401.1">
    <property type="nucleotide sequence ID" value="NZ_CAWMTZ010000057.1"/>
</dbReference>
<dbReference type="OMA" id="EPDLCGG"/>
<name>A0A6L9JQ91_PHOLM</name>
<dbReference type="GeneID" id="48847331"/>
<evidence type="ECO:0000313" key="2">
    <source>
        <dbReference type="Proteomes" id="UP000479300"/>
    </source>
</evidence>
<dbReference type="AlphaFoldDB" id="A0A6L9JQ91"/>
<dbReference type="KEGG" id="plum:A4R40_05185"/>
<proteinExistence type="predicted"/>
<evidence type="ECO:0008006" key="3">
    <source>
        <dbReference type="Google" id="ProtNLM"/>
    </source>
</evidence>
<gene>
    <name evidence="1" type="ORF">GPY51_22460</name>
</gene>
<dbReference type="Proteomes" id="UP000479300">
    <property type="component" value="Unassembled WGS sequence"/>
</dbReference>
<protein>
    <recommendedName>
        <fullName evidence="3">AbiEi antitoxin C-terminal domain-containing protein</fullName>
    </recommendedName>
</protein>
<accession>A0A6L9JQ91</accession>